<proteinExistence type="predicted"/>
<reference evidence="2" key="1">
    <citation type="submission" date="2019-03" db="EMBL/GenBank/DDBJ databases">
        <title>Improved annotation for the trematode Fasciola hepatica.</title>
        <authorList>
            <person name="Choi Y.-J."/>
            <person name="Martin J."/>
            <person name="Mitreva M."/>
        </authorList>
    </citation>
    <scope>NUCLEOTIDE SEQUENCE [LARGE SCALE GENOMIC DNA]</scope>
</reference>
<dbReference type="Proteomes" id="UP000230066">
    <property type="component" value="Unassembled WGS sequence"/>
</dbReference>
<accession>A0A4E0RXB2</accession>
<feature type="compositionally biased region" description="Polar residues" evidence="1">
    <location>
        <begin position="1"/>
        <end position="26"/>
    </location>
</feature>
<keyword evidence="3" id="KW-1185">Reference proteome</keyword>
<evidence type="ECO:0000256" key="1">
    <source>
        <dbReference type="SAM" id="MobiDB-lite"/>
    </source>
</evidence>
<comment type="caution">
    <text evidence="2">The sequence shown here is derived from an EMBL/GenBank/DDBJ whole genome shotgun (WGS) entry which is preliminary data.</text>
</comment>
<protein>
    <submittedName>
        <fullName evidence="2">Uncharacterized protein</fullName>
    </submittedName>
</protein>
<sequence length="617" mass="65781">MQSNYNLSDCNQLTTPTGLSPQSQDADNVLNPTEPDIDKIFQSALDLMQIPGVFATSPPYSNLTVELQGVKSQLSDLRYLCASIHSNLLRLSSNPTSAASSVASPMNPTASCTFSTPTYCAPTLTTSSQVQPEIGGQCIRSVHPSPLSASISFRSAQPVDLSSLVPDRSIKCERRIHSMTSTTCSPVCSLDLRSSALQKQRRRSTGSLIDPIFKSDTLLGVQCSSVPVEIQTSSDKIQQDNVRQLDEIMKLRSHAAESLKNLSADQIRPENKASVDGPVPSIPPTDSVHPHLNSAETDAVTEPHQPAHSSPSAVAVGESVAENNTNLPLVLPLLGVKTPSPSGELPGFLNFLLSQSNNGLSSTHSTALTSGKNETKANSLIDELSNSTATTTIAMCSTTPCVSAPNSIGSSPQPKPLALTTEVVSQLSAGQLNPLGQTLLLLAHTVAPTYHSISNFSPTGVTTDSSSSPSVSVAPVARLPTSGKQSGIDSTPFIPSKPTSNLIAVNSGEPGTGTKSNLTDSVARNPQPDKIDSMEVTDKQVGRTSSNRVTLVYERPSTDEVVRVAKSLDNLDTDILRTQVKEVSLNQHSYLFGRWWLLFYFYTTLSYKRISRLLGCL</sequence>
<feature type="region of interest" description="Disordered" evidence="1">
    <location>
        <begin position="506"/>
        <end position="530"/>
    </location>
</feature>
<dbReference type="AlphaFoldDB" id="A0A4E0RXB2"/>
<name>A0A4E0RXB2_FASHE</name>
<gene>
    <name evidence="2" type="ORF">D915_008698</name>
</gene>
<dbReference type="EMBL" id="JXXN02004805">
    <property type="protein sequence ID" value="THD20320.1"/>
    <property type="molecule type" value="Genomic_DNA"/>
</dbReference>
<feature type="region of interest" description="Disordered" evidence="1">
    <location>
        <begin position="1"/>
        <end position="32"/>
    </location>
</feature>
<feature type="region of interest" description="Disordered" evidence="1">
    <location>
        <begin position="261"/>
        <end position="292"/>
    </location>
</feature>
<organism evidence="2 3">
    <name type="scientific">Fasciola hepatica</name>
    <name type="common">Liver fluke</name>
    <dbReference type="NCBI Taxonomy" id="6192"/>
    <lineage>
        <taxon>Eukaryota</taxon>
        <taxon>Metazoa</taxon>
        <taxon>Spiralia</taxon>
        <taxon>Lophotrochozoa</taxon>
        <taxon>Platyhelminthes</taxon>
        <taxon>Trematoda</taxon>
        <taxon>Digenea</taxon>
        <taxon>Plagiorchiida</taxon>
        <taxon>Echinostomata</taxon>
        <taxon>Echinostomatoidea</taxon>
        <taxon>Fasciolidae</taxon>
        <taxon>Fasciola</taxon>
    </lineage>
</organism>
<evidence type="ECO:0000313" key="3">
    <source>
        <dbReference type="Proteomes" id="UP000230066"/>
    </source>
</evidence>
<feature type="compositionally biased region" description="Polar residues" evidence="1">
    <location>
        <begin position="513"/>
        <end position="524"/>
    </location>
</feature>
<evidence type="ECO:0000313" key="2">
    <source>
        <dbReference type="EMBL" id="THD20320.1"/>
    </source>
</evidence>